<name>A0A224YG51_9ACAR</name>
<accession>A0A224YG51</accession>
<organism evidence="1">
    <name type="scientific">Rhipicephalus zambeziensis</name>
    <dbReference type="NCBI Taxonomy" id="60191"/>
    <lineage>
        <taxon>Eukaryota</taxon>
        <taxon>Metazoa</taxon>
        <taxon>Ecdysozoa</taxon>
        <taxon>Arthropoda</taxon>
        <taxon>Chelicerata</taxon>
        <taxon>Arachnida</taxon>
        <taxon>Acari</taxon>
        <taxon>Parasitiformes</taxon>
        <taxon>Ixodida</taxon>
        <taxon>Ixodoidea</taxon>
        <taxon>Ixodidae</taxon>
        <taxon>Rhipicephalinae</taxon>
        <taxon>Rhipicephalus</taxon>
        <taxon>Rhipicephalus</taxon>
    </lineage>
</organism>
<proteinExistence type="predicted"/>
<dbReference type="EMBL" id="GFPF01003573">
    <property type="protein sequence ID" value="MAA14719.1"/>
    <property type="molecule type" value="Transcribed_RNA"/>
</dbReference>
<reference evidence="1" key="1">
    <citation type="journal article" date="2017" name="Parasit. Vectors">
        <title>Sialotranscriptomics of Rhipicephalus zambeziensis reveals intricate expression profiles of secretory proteins and suggests tight temporal transcriptional regulation during blood-feeding.</title>
        <authorList>
            <person name="de Castro M.H."/>
            <person name="de Klerk D."/>
            <person name="Pienaar R."/>
            <person name="Rees D.J.G."/>
            <person name="Mans B.J."/>
        </authorList>
    </citation>
    <scope>NUCLEOTIDE SEQUENCE</scope>
    <source>
        <tissue evidence="1">Salivary glands</tissue>
    </source>
</reference>
<sequence>MARRECHQSVHSRISVFPKRKCKYYDPTGLHVIRRHVPTSTFKSATECRPFKRVRQCSHFLPRHCIVKACVYIYVCNPTLLSRVTKTLGIHIFTKYECVKCTHTHTHYTGLYMPCSLHMHTNTDVIVIELVFTMKQDKTGAPSPLVWKGHIF</sequence>
<evidence type="ECO:0000313" key="1">
    <source>
        <dbReference type="EMBL" id="MAA14719.1"/>
    </source>
</evidence>
<dbReference type="AlphaFoldDB" id="A0A224YG51"/>
<protein>
    <submittedName>
        <fullName evidence="1">Uncharacterized protein</fullName>
    </submittedName>
</protein>